<accession>A0ABT1ACB0</accession>
<dbReference type="Proteomes" id="UP001165283">
    <property type="component" value="Unassembled WGS sequence"/>
</dbReference>
<protein>
    <recommendedName>
        <fullName evidence="3">Protein phosphatase 2C-like protein</fullName>
    </recommendedName>
</protein>
<evidence type="ECO:0008006" key="3">
    <source>
        <dbReference type="Google" id="ProtNLM"/>
    </source>
</evidence>
<reference evidence="1" key="1">
    <citation type="submission" date="2021-04" db="EMBL/GenBank/DDBJ databases">
        <title>Pseudonocardia sp. nov., isolated from sandy soil of mangrove forest.</title>
        <authorList>
            <person name="Zan Z."/>
            <person name="Huang R."/>
            <person name="Liu W."/>
        </authorList>
    </citation>
    <scope>NUCLEOTIDE SEQUENCE</scope>
    <source>
        <strain evidence="1">S2-4</strain>
    </source>
</reference>
<keyword evidence="2" id="KW-1185">Reference proteome</keyword>
<sequence length="264" mass="29206">MPELSLQTVVFHEPKPGAPDSEWEDGAGYRAADPGLGRPDRLVVLDGATTAYDAVHWVAQLVGSFVGPDGPAALTRDDLDGWFGRMQERWAAQPREFHNIYAEHKLQAEGSFATFLGCDVHLLDREGPHWRGAALGDAVLFHIQGGQLVAQLPTITADGFGYNPDGVFTRPSERDRMRSRLAFEGHRLQVGDVLYLVTDALAHWLLCAAATGTDCWQEVAEIQHPRAFRRWVAEQRDNGMKHDDVTMLRAEVAAGDVEVLVLCR</sequence>
<dbReference type="RefSeq" id="WP_252446086.1">
    <property type="nucleotide sequence ID" value="NZ_JAGSOV010000086.1"/>
</dbReference>
<evidence type="ECO:0000313" key="2">
    <source>
        <dbReference type="Proteomes" id="UP001165283"/>
    </source>
</evidence>
<proteinExistence type="predicted"/>
<organism evidence="1 2">
    <name type="scientific">Pseudonocardia humida</name>
    <dbReference type="NCBI Taxonomy" id="2800819"/>
    <lineage>
        <taxon>Bacteria</taxon>
        <taxon>Bacillati</taxon>
        <taxon>Actinomycetota</taxon>
        <taxon>Actinomycetes</taxon>
        <taxon>Pseudonocardiales</taxon>
        <taxon>Pseudonocardiaceae</taxon>
        <taxon>Pseudonocardia</taxon>
    </lineage>
</organism>
<gene>
    <name evidence="1" type="ORF">KDL28_36460</name>
</gene>
<name>A0ABT1ACB0_9PSEU</name>
<evidence type="ECO:0000313" key="1">
    <source>
        <dbReference type="EMBL" id="MCO1660558.1"/>
    </source>
</evidence>
<comment type="caution">
    <text evidence="1">The sequence shown here is derived from an EMBL/GenBank/DDBJ whole genome shotgun (WGS) entry which is preliminary data.</text>
</comment>
<dbReference type="EMBL" id="JAGSOV010000086">
    <property type="protein sequence ID" value="MCO1660558.1"/>
    <property type="molecule type" value="Genomic_DNA"/>
</dbReference>